<dbReference type="EMBL" id="FR824168">
    <property type="protein sequence ID" value="CCA21446.1"/>
    <property type="molecule type" value="Genomic_DNA"/>
</dbReference>
<reference evidence="1" key="1">
    <citation type="journal article" date="2011" name="PLoS Biol.">
        <title>Gene gain and loss during evolution of obligate parasitism in the white rust pathogen of Arabidopsis thaliana.</title>
        <authorList>
            <person name="Kemen E."/>
            <person name="Gardiner A."/>
            <person name="Schultz-Larsen T."/>
            <person name="Kemen A.C."/>
            <person name="Balmuth A.L."/>
            <person name="Robert-Seilaniantz A."/>
            <person name="Bailey K."/>
            <person name="Holub E."/>
            <person name="Studholme D.J."/>
            <person name="Maclean D."/>
            <person name="Jones J.D."/>
        </authorList>
    </citation>
    <scope>NUCLEOTIDE SEQUENCE</scope>
</reference>
<name>F0WJJ7_9STRA</name>
<evidence type="ECO:0000313" key="1">
    <source>
        <dbReference type="EMBL" id="CCA21446.1"/>
    </source>
</evidence>
<reference evidence="1" key="2">
    <citation type="submission" date="2011-02" db="EMBL/GenBank/DDBJ databases">
        <authorList>
            <person name="MacLean D."/>
        </authorList>
    </citation>
    <scope>NUCLEOTIDE SEQUENCE</scope>
</reference>
<gene>
    <name evidence="1" type="primary">AlNc14C123G6722</name>
    <name evidence="1" type="ORF">ALNC14_075890</name>
</gene>
<proteinExistence type="predicted"/>
<organism evidence="1">
    <name type="scientific">Albugo laibachii Nc14</name>
    <dbReference type="NCBI Taxonomy" id="890382"/>
    <lineage>
        <taxon>Eukaryota</taxon>
        <taxon>Sar</taxon>
        <taxon>Stramenopiles</taxon>
        <taxon>Oomycota</taxon>
        <taxon>Peronosporomycetes</taxon>
        <taxon>Albuginales</taxon>
        <taxon>Albuginaceae</taxon>
        <taxon>Albugo</taxon>
    </lineage>
</organism>
<dbReference type="HOGENOM" id="CLU_3072662_0_0_1"/>
<protein>
    <submittedName>
        <fullName evidence="1">AlNc14C123G6722 protein</fullName>
    </submittedName>
</protein>
<dbReference type="AlphaFoldDB" id="F0WJJ7"/>
<sequence>MDRPLFLELIIANIYSRHQLAPLRKLPCLLDEEDENIHPSMIAYITSSSQNAF</sequence>
<accession>F0WJJ7</accession>